<dbReference type="InterPro" id="IPR050344">
    <property type="entry name" value="Peptidase_M1_aminopeptidases"/>
</dbReference>
<comment type="caution">
    <text evidence="10">The sequence shown here is derived from an EMBL/GenBank/DDBJ whole genome shotgun (WGS) entry which is preliminary data.</text>
</comment>
<comment type="cofactor">
    <cofactor evidence="1">
        <name>Zn(2+)</name>
        <dbReference type="ChEBI" id="CHEBI:29105"/>
    </cofactor>
</comment>
<keyword evidence="4" id="KW-0645">Protease</keyword>
<dbReference type="Pfam" id="PF01433">
    <property type="entry name" value="Peptidase_M1"/>
    <property type="match status" value="1"/>
</dbReference>
<dbReference type="EMBL" id="ASPP01018750">
    <property type="protein sequence ID" value="ETO15851.1"/>
    <property type="molecule type" value="Genomic_DNA"/>
</dbReference>
<keyword evidence="3" id="KW-0031">Aminopeptidase</keyword>
<sequence>MENWGLVTYRTSALLVSMYSSSLSNRKRVTTVVAHELAHQWFGDIVTMEWWDDLWLNEGFASFVENIGTDYAHPEFKIWETFLDSENSMLFVDSSYFTHPVEAVITDPKSIDTLFDSITYDKGSSVIRMCYEYLGPNVFMSGINQYLTQYAYGNANNSDLWTVLRFANIDISFL</sequence>
<dbReference type="OMA" id="FFKHRET"/>
<dbReference type="GO" id="GO:0042277">
    <property type="term" value="F:peptide binding"/>
    <property type="evidence" value="ECO:0007669"/>
    <property type="project" value="TreeGrafter"/>
</dbReference>
<evidence type="ECO:0000256" key="4">
    <source>
        <dbReference type="ARBA" id="ARBA00022670"/>
    </source>
</evidence>
<evidence type="ECO:0000256" key="6">
    <source>
        <dbReference type="ARBA" id="ARBA00022801"/>
    </source>
</evidence>
<gene>
    <name evidence="10" type="ORF">RFI_21512</name>
</gene>
<dbReference type="MEROPS" id="M01.A25"/>
<dbReference type="GO" id="GO:0005615">
    <property type="term" value="C:extracellular space"/>
    <property type="evidence" value="ECO:0007669"/>
    <property type="project" value="TreeGrafter"/>
</dbReference>
<accession>X6MQD5</accession>
<keyword evidence="6" id="KW-0378">Hydrolase</keyword>
<keyword evidence="5" id="KW-0479">Metal-binding</keyword>
<evidence type="ECO:0000256" key="7">
    <source>
        <dbReference type="ARBA" id="ARBA00022833"/>
    </source>
</evidence>
<dbReference type="GO" id="GO:0008270">
    <property type="term" value="F:zinc ion binding"/>
    <property type="evidence" value="ECO:0007669"/>
    <property type="project" value="InterPro"/>
</dbReference>
<evidence type="ECO:0000256" key="5">
    <source>
        <dbReference type="ARBA" id="ARBA00022723"/>
    </source>
</evidence>
<feature type="domain" description="Peptidase M1 membrane alanine aminopeptidase" evidence="9">
    <location>
        <begin position="1"/>
        <end position="167"/>
    </location>
</feature>
<keyword evidence="11" id="KW-1185">Reference proteome</keyword>
<dbReference type="InterPro" id="IPR027268">
    <property type="entry name" value="Peptidase_M4/M1_CTD_sf"/>
</dbReference>
<dbReference type="GO" id="GO:0006508">
    <property type="term" value="P:proteolysis"/>
    <property type="evidence" value="ECO:0007669"/>
    <property type="project" value="UniProtKB-KW"/>
</dbReference>
<dbReference type="GO" id="GO:0043171">
    <property type="term" value="P:peptide catabolic process"/>
    <property type="evidence" value="ECO:0007669"/>
    <property type="project" value="TreeGrafter"/>
</dbReference>
<dbReference type="PANTHER" id="PTHR11533:SF174">
    <property type="entry name" value="PUROMYCIN-SENSITIVE AMINOPEPTIDASE-RELATED"/>
    <property type="match status" value="1"/>
</dbReference>
<dbReference type="GO" id="GO:0070006">
    <property type="term" value="F:metalloaminopeptidase activity"/>
    <property type="evidence" value="ECO:0007669"/>
    <property type="project" value="TreeGrafter"/>
</dbReference>
<organism evidence="10 11">
    <name type="scientific">Reticulomyxa filosa</name>
    <dbReference type="NCBI Taxonomy" id="46433"/>
    <lineage>
        <taxon>Eukaryota</taxon>
        <taxon>Sar</taxon>
        <taxon>Rhizaria</taxon>
        <taxon>Retaria</taxon>
        <taxon>Foraminifera</taxon>
        <taxon>Monothalamids</taxon>
        <taxon>Reticulomyxidae</taxon>
        <taxon>Reticulomyxa</taxon>
    </lineage>
</organism>
<dbReference type="PANTHER" id="PTHR11533">
    <property type="entry name" value="PROTEASE M1 ZINC METALLOPROTEASE"/>
    <property type="match status" value="1"/>
</dbReference>
<dbReference type="SUPFAM" id="SSF55486">
    <property type="entry name" value="Metalloproteases ('zincins'), catalytic domain"/>
    <property type="match status" value="1"/>
</dbReference>
<dbReference type="InterPro" id="IPR014782">
    <property type="entry name" value="Peptidase_M1_dom"/>
</dbReference>
<evidence type="ECO:0000256" key="3">
    <source>
        <dbReference type="ARBA" id="ARBA00022438"/>
    </source>
</evidence>
<dbReference type="AlphaFoldDB" id="X6MQD5"/>
<evidence type="ECO:0000256" key="8">
    <source>
        <dbReference type="ARBA" id="ARBA00023049"/>
    </source>
</evidence>
<comment type="similarity">
    <text evidence="2">Belongs to the peptidase M1 family.</text>
</comment>
<evidence type="ECO:0000313" key="10">
    <source>
        <dbReference type="EMBL" id="ETO15851.1"/>
    </source>
</evidence>
<dbReference type="Proteomes" id="UP000023152">
    <property type="component" value="Unassembled WGS sequence"/>
</dbReference>
<keyword evidence="8" id="KW-0482">Metalloprotease</keyword>
<dbReference type="OrthoDB" id="10031169at2759"/>
<dbReference type="GO" id="GO:0016020">
    <property type="term" value="C:membrane"/>
    <property type="evidence" value="ECO:0007669"/>
    <property type="project" value="TreeGrafter"/>
</dbReference>
<name>X6MQD5_RETFI</name>
<evidence type="ECO:0000259" key="9">
    <source>
        <dbReference type="Pfam" id="PF01433"/>
    </source>
</evidence>
<reference evidence="10 11" key="1">
    <citation type="journal article" date="2013" name="Curr. Biol.">
        <title>The Genome of the Foraminiferan Reticulomyxa filosa.</title>
        <authorList>
            <person name="Glockner G."/>
            <person name="Hulsmann N."/>
            <person name="Schleicher M."/>
            <person name="Noegel A.A."/>
            <person name="Eichinger L."/>
            <person name="Gallinger C."/>
            <person name="Pawlowski J."/>
            <person name="Sierra R."/>
            <person name="Euteneuer U."/>
            <person name="Pillet L."/>
            <person name="Moustafa A."/>
            <person name="Platzer M."/>
            <person name="Groth M."/>
            <person name="Szafranski K."/>
            <person name="Schliwa M."/>
        </authorList>
    </citation>
    <scope>NUCLEOTIDE SEQUENCE [LARGE SCALE GENOMIC DNA]</scope>
</reference>
<dbReference type="InterPro" id="IPR001930">
    <property type="entry name" value="Peptidase_M1"/>
</dbReference>
<evidence type="ECO:0000256" key="1">
    <source>
        <dbReference type="ARBA" id="ARBA00001947"/>
    </source>
</evidence>
<dbReference type="GO" id="GO:0005737">
    <property type="term" value="C:cytoplasm"/>
    <property type="evidence" value="ECO:0007669"/>
    <property type="project" value="TreeGrafter"/>
</dbReference>
<keyword evidence="7" id="KW-0862">Zinc</keyword>
<proteinExistence type="inferred from homology"/>
<dbReference type="Gene3D" id="1.10.390.10">
    <property type="entry name" value="Neutral Protease Domain 2"/>
    <property type="match status" value="1"/>
</dbReference>
<protein>
    <recommendedName>
        <fullName evidence="9">Peptidase M1 membrane alanine aminopeptidase domain-containing protein</fullName>
    </recommendedName>
</protein>
<evidence type="ECO:0000313" key="11">
    <source>
        <dbReference type="Proteomes" id="UP000023152"/>
    </source>
</evidence>
<dbReference type="PRINTS" id="PR00756">
    <property type="entry name" value="ALADIPTASE"/>
</dbReference>
<dbReference type="FunFam" id="1.10.390.10:FF:000006">
    <property type="entry name" value="Puromycin-sensitive aminopeptidase"/>
    <property type="match status" value="1"/>
</dbReference>
<evidence type="ECO:0000256" key="2">
    <source>
        <dbReference type="ARBA" id="ARBA00010136"/>
    </source>
</evidence>